<evidence type="ECO:0000313" key="3">
    <source>
        <dbReference type="EMBL" id="PIR82153.1"/>
    </source>
</evidence>
<dbReference type="EMBL" id="PFBM01000021">
    <property type="protein sequence ID" value="PIR82153.1"/>
    <property type="molecule type" value="Genomic_DNA"/>
</dbReference>
<evidence type="ECO:0000256" key="1">
    <source>
        <dbReference type="ARBA" id="ARBA00022517"/>
    </source>
</evidence>
<dbReference type="GO" id="GO:0030490">
    <property type="term" value="P:maturation of SSU-rRNA"/>
    <property type="evidence" value="ECO:0007669"/>
    <property type="project" value="UniProtKB-UniRule"/>
</dbReference>
<keyword evidence="2" id="KW-0963">Cytoplasm</keyword>
<dbReference type="HAMAP" id="MF_00003">
    <property type="entry name" value="RbfA"/>
    <property type="match status" value="1"/>
</dbReference>
<dbReference type="Proteomes" id="UP000231379">
    <property type="component" value="Unassembled WGS sequence"/>
</dbReference>
<dbReference type="Pfam" id="PF02033">
    <property type="entry name" value="RBFA"/>
    <property type="match status" value="1"/>
</dbReference>
<dbReference type="AlphaFoldDB" id="A0A2H0U6V4"/>
<evidence type="ECO:0000256" key="2">
    <source>
        <dbReference type="HAMAP-Rule" id="MF_00003"/>
    </source>
</evidence>
<dbReference type="GO" id="GO:0005829">
    <property type="term" value="C:cytosol"/>
    <property type="evidence" value="ECO:0007669"/>
    <property type="project" value="TreeGrafter"/>
</dbReference>
<dbReference type="PANTHER" id="PTHR33515">
    <property type="entry name" value="RIBOSOME-BINDING FACTOR A, CHLOROPLASTIC-RELATED"/>
    <property type="match status" value="1"/>
</dbReference>
<dbReference type="Gene3D" id="3.30.300.20">
    <property type="match status" value="1"/>
</dbReference>
<comment type="caution">
    <text evidence="3">The sequence shown here is derived from an EMBL/GenBank/DDBJ whole genome shotgun (WGS) entry which is preliminary data.</text>
</comment>
<accession>A0A2H0U6V4</accession>
<dbReference type="GO" id="GO:0043024">
    <property type="term" value="F:ribosomal small subunit binding"/>
    <property type="evidence" value="ECO:0007669"/>
    <property type="project" value="TreeGrafter"/>
</dbReference>
<proteinExistence type="inferred from homology"/>
<name>A0A2H0U6V4_9BACT</name>
<protein>
    <recommendedName>
        <fullName evidence="2">Ribosome-binding factor A</fullName>
    </recommendedName>
</protein>
<organism evidence="3 4">
    <name type="scientific">Candidatus Kaiserbacteria bacterium CG10_big_fil_rev_8_21_14_0_10_59_10</name>
    <dbReference type="NCBI Taxonomy" id="1974612"/>
    <lineage>
        <taxon>Bacteria</taxon>
        <taxon>Candidatus Kaiseribacteriota</taxon>
    </lineage>
</organism>
<dbReference type="InterPro" id="IPR023799">
    <property type="entry name" value="RbfA_dom_sf"/>
</dbReference>
<comment type="subunit">
    <text evidence="2">Monomer. Binds 30S ribosomal subunits, but not 50S ribosomal subunits or 70S ribosomes.</text>
</comment>
<dbReference type="InterPro" id="IPR000238">
    <property type="entry name" value="RbfA"/>
</dbReference>
<dbReference type="SUPFAM" id="SSF89919">
    <property type="entry name" value="Ribosome-binding factor A, RbfA"/>
    <property type="match status" value="1"/>
</dbReference>
<dbReference type="PANTHER" id="PTHR33515:SF1">
    <property type="entry name" value="RIBOSOME-BINDING FACTOR A, CHLOROPLASTIC-RELATED"/>
    <property type="match status" value="1"/>
</dbReference>
<evidence type="ECO:0000313" key="4">
    <source>
        <dbReference type="Proteomes" id="UP000231379"/>
    </source>
</evidence>
<comment type="similarity">
    <text evidence="2">Belongs to the RbfA family.</text>
</comment>
<comment type="function">
    <text evidence="2">One of several proteins that assist in the late maturation steps of the functional core of the 30S ribosomal subunit. Associates with free 30S ribosomal subunits (but not with 30S subunits that are part of 70S ribosomes or polysomes). Required for efficient processing of 16S rRNA. May interact with the 5'-terminal helix region of 16S rRNA.</text>
</comment>
<sequence length="106" mass="12394">MKRRAIQVAEELAHHAGVYLQRESNRTSLITVTRADVSPDLKNATIYVSVLPHEEEERAIAFVKRQRGLFREYLKSHSKLKFLPFIDFVIDEGEKNRQRVDDLTRT</sequence>
<gene>
    <name evidence="2" type="primary">rbfA</name>
    <name evidence="3" type="ORF">COU20_03250</name>
</gene>
<reference evidence="4" key="1">
    <citation type="submission" date="2017-09" db="EMBL/GenBank/DDBJ databases">
        <title>Depth-based differentiation of microbial function through sediment-hosted aquifers and enrichment of novel symbionts in the deep terrestrial subsurface.</title>
        <authorList>
            <person name="Probst A.J."/>
            <person name="Ladd B."/>
            <person name="Jarett J.K."/>
            <person name="Geller-Mcgrath D.E."/>
            <person name="Sieber C.M.K."/>
            <person name="Emerson J.B."/>
            <person name="Anantharaman K."/>
            <person name="Thomas B.C."/>
            <person name="Malmstrom R."/>
            <person name="Stieglmeier M."/>
            <person name="Klingl A."/>
            <person name="Woyke T."/>
            <person name="Ryan C.M."/>
            <person name="Banfield J.F."/>
        </authorList>
    </citation>
    <scope>NUCLEOTIDE SEQUENCE [LARGE SCALE GENOMIC DNA]</scope>
</reference>
<keyword evidence="1 2" id="KW-0690">Ribosome biogenesis</keyword>
<comment type="subcellular location">
    <subcellularLocation>
        <location evidence="2">Cytoplasm</location>
    </subcellularLocation>
</comment>
<dbReference type="InterPro" id="IPR015946">
    <property type="entry name" value="KH_dom-like_a/b"/>
</dbReference>